<dbReference type="SUPFAM" id="SSF53067">
    <property type="entry name" value="Actin-like ATPase domain"/>
    <property type="match status" value="1"/>
</dbReference>
<dbReference type="PANTHER" id="PTHR18964:SF149">
    <property type="entry name" value="BIFUNCTIONAL UDP-N-ACETYLGLUCOSAMINE 2-EPIMERASE_N-ACETYLMANNOSAMINE KINASE"/>
    <property type="match status" value="1"/>
</dbReference>
<dbReference type="InterPro" id="IPR000600">
    <property type="entry name" value="ROK"/>
</dbReference>
<protein>
    <submittedName>
        <fullName evidence="2">Glucokinase</fullName>
        <ecNumber evidence="2">2.7.1.2</ecNumber>
    </submittedName>
</protein>
<dbReference type="CDD" id="cd23763">
    <property type="entry name" value="ASKHA_ATPase_ROK"/>
    <property type="match status" value="1"/>
</dbReference>
<dbReference type="EMBL" id="JAVDUU010000003">
    <property type="protein sequence ID" value="MDR6943125.1"/>
    <property type="molecule type" value="Genomic_DNA"/>
</dbReference>
<dbReference type="GO" id="GO:0004340">
    <property type="term" value="F:glucokinase activity"/>
    <property type="evidence" value="ECO:0007669"/>
    <property type="project" value="UniProtKB-EC"/>
</dbReference>
<keyword evidence="2" id="KW-0808">Transferase</keyword>
<dbReference type="Proteomes" id="UP001247620">
    <property type="component" value="Unassembled WGS sequence"/>
</dbReference>
<dbReference type="RefSeq" id="WP_310096839.1">
    <property type="nucleotide sequence ID" value="NZ_JAVDUU010000003.1"/>
</dbReference>
<dbReference type="EC" id="2.7.1.2" evidence="2"/>
<evidence type="ECO:0000313" key="3">
    <source>
        <dbReference type="Proteomes" id="UP001247620"/>
    </source>
</evidence>
<comment type="caution">
    <text evidence="2">The sequence shown here is derived from an EMBL/GenBank/DDBJ whole genome shotgun (WGS) entry which is preliminary data.</text>
</comment>
<accession>A0ABU1TE33</accession>
<reference evidence="2 3" key="1">
    <citation type="submission" date="2023-07" db="EMBL/GenBank/DDBJ databases">
        <title>Sorghum-associated microbial communities from plants grown in Nebraska, USA.</title>
        <authorList>
            <person name="Schachtman D."/>
        </authorList>
    </citation>
    <scope>NUCLEOTIDE SEQUENCE [LARGE SCALE GENOMIC DNA]</scope>
    <source>
        <strain evidence="2 3">3262</strain>
    </source>
</reference>
<sequence>MNNTKVIGLDLGATNIRGAIVDGSSLADIISQKIKSDGSVEDVLNDIYQVADALLQRDKALAIGIGVPSVVDVAEGIVYDVQYIPSWKEVHLKQLMEERYQIPVYVNNDANCFAIGEYYFGKGNNSDSMIGLTLGTGLGAGVMINKRLYAGFNCGAGEFGLFPYLDNVLEYYCSGSFFDNVYGLDGVQVFEDAKNGEAKALTLYRELGKHIGHAIKQVMYAYDPQLIVLGGSVRHAYEFFEQTMWQEIKTFAYTKTAERIRIEVSELQNSGIIGAAALYYDSQL</sequence>
<organism evidence="2 3">
    <name type="scientific">Mucilaginibacter pocheonensis</name>
    <dbReference type="NCBI Taxonomy" id="398050"/>
    <lineage>
        <taxon>Bacteria</taxon>
        <taxon>Pseudomonadati</taxon>
        <taxon>Bacteroidota</taxon>
        <taxon>Sphingobacteriia</taxon>
        <taxon>Sphingobacteriales</taxon>
        <taxon>Sphingobacteriaceae</taxon>
        <taxon>Mucilaginibacter</taxon>
    </lineage>
</organism>
<dbReference type="Pfam" id="PF00480">
    <property type="entry name" value="ROK"/>
    <property type="match status" value="1"/>
</dbReference>
<name>A0ABU1TE33_9SPHI</name>
<proteinExistence type="inferred from homology"/>
<evidence type="ECO:0000313" key="2">
    <source>
        <dbReference type="EMBL" id="MDR6943125.1"/>
    </source>
</evidence>
<dbReference type="InterPro" id="IPR043129">
    <property type="entry name" value="ATPase_NBD"/>
</dbReference>
<evidence type="ECO:0000256" key="1">
    <source>
        <dbReference type="ARBA" id="ARBA00006479"/>
    </source>
</evidence>
<dbReference type="Gene3D" id="3.30.420.40">
    <property type="match status" value="2"/>
</dbReference>
<dbReference type="PANTHER" id="PTHR18964">
    <property type="entry name" value="ROK (REPRESSOR, ORF, KINASE) FAMILY"/>
    <property type="match status" value="1"/>
</dbReference>
<comment type="similarity">
    <text evidence="1">Belongs to the ROK (NagC/XylR) family.</text>
</comment>
<gene>
    <name evidence="2" type="ORF">J2W55_002978</name>
</gene>
<keyword evidence="3" id="KW-1185">Reference proteome</keyword>